<dbReference type="SUPFAM" id="SSF51197">
    <property type="entry name" value="Clavaminate synthase-like"/>
    <property type="match status" value="1"/>
</dbReference>
<evidence type="ECO:0000313" key="3">
    <source>
        <dbReference type="EMBL" id="CAK0794874.1"/>
    </source>
</evidence>
<evidence type="ECO:0000313" key="4">
    <source>
        <dbReference type="Proteomes" id="UP001189429"/>
    </source>
</evidence>
<organism evidence="3 4">
    <name type="scientific">Prorocentrum cordatum</name>
    <dbReference type="NCBI Taxonomy" id="2364126"/>
    <lineage>
        <taxon>Eukaryota</taxon>
        <taxon>Sar</taxon>
        <taxon>Alveolata</taxon>
        <taxon>Dinophyceae</taxon>
        <taxon>Prorocentrales</taxon>
        <taxon>Prorocentraceae</taxon>
        <taxon>Prorocentrum</taxon>
    </lineage>
</organism>
<keyword evidence="4" id="KW-1185">Reference proteome</keyword>
<dbReference type="PANTHER" id="PTHR46124:SF2">
    <property type="entry name" value="D-AMINOACYL-TRNA DEACYLASE"/>
    <property type="match status" value="1"/>
</dbReference>
<proteinExistence type="predicted"/>
<gene>
    <name evidence="3" type="ORF">PCOR1329_LOCUS4729</name>
</gene>
<dbReference type="InterPro" id="IPR027443">
    <property type="entry name" value="IPNS-like_sf"/>
</dbReference>
<accession>A0ABN9PP59</accession>
<feature type="domain" description="Fe2OG dioxygenase" evidence="2">
    <location>
        <begin position="73"/>
        <end position="189"/>
    </location>
</feature>
<name>A0ABN9PP59_9DINO</name>
<dbReference type="InterPro" id="IPR005123">
    <property type="entry name" value="Oxoglu/Fe-dep_dioxygenase_dom"/>
</dbReference>
<dbReference type="PANTHER" id="PTHR46124">
    <property type="entry name" value="D-AMINOACYL-TRNA DEACYLASE"/>
    <property type="match status" value="1"/>
</dbReference>
<sequence length="513" mass="55561">MGEDVASGGFTDDQWQLSTLEENNLLPDEQLPGFREAVSSYAVAIERLARALLPAYAIALHQEPNFFDGKFDKPCWALRLNCYPPTEAQEVGIPPHADGDFCTFLLQDDQPGLSVLRSTDGKWVQAPTRGRYSLLVNSGNTLMRLSNDAARDATGGPSGAPSLAAGPFNAGARAAYAARFAAELARVQARPDLPPTARWADSHCHLESILQRTWRGGGKPQVTDREEAVGLEDLISSWPGGMDACICNCVFRRPSKPGFPPEWDWLRTEEPAPLRARVAARESPLVHRHPPARRGQLGFRCGEHSSGELGRHAKCVGIGECGLDFFKHTQDGEADLQLGAFRAQAALAVELGRALVVHARLVTRSNEALCLGPYSRSSCPASTRCTCTATATPWPSRASSARGGPTCAWGSQETRAITFKDRPGKGKSKGRSASGVVEEKGEAHCRELVQGLPLERLLIETDGPYMCPEPFRGQTAHPGHVHRVAEKIAEWQGRSLGEVMDATRRSTAAVYGV</sequence>
<comment type="caution">
    <text evidence="3">The sequence shown here is derived from an EMBL/GenBank/DDBJ whole genome shotgun (WGS) entry which is preliminary data.</text>
</comment>
<dbReference type="Proteomes" id="UP001189429">
    <property type="component" value="Unassembled WGS sequence"/>
</dbReference>
<reference evidence="3" key="1">
    <citation type="submission" date="2023-10" db="EMBL/GenBank/DDBJ databases">
        <authorList>
            <person name="Chen Y."/>
            <person name="Shah S."/>
            <person name="Dougan E. K."/>
            <person name="Thang M."/>
            <person name="Chan C."/>
        </authorList>
    </citation>
    <scope>NUCLEOTIDE SEQUENCE [LARGE SCALE GENOMIC DNA]</scope>
</reference>
<dbReference type="InterPro" id="IPR032466">
    <property type="entry name" value="Metal_Hydrolase"/>
</dbReference>
<dbReference type="InterPro" id="IPR044861">
    <property type="entry name" value="IPNS-like_FE2OG_OXY"/>
</dbReference>
<evidence type="ECO:0000256" key="1">
    <source>
        <dbReference type="ARBA" id="ARBA00022801"/>
    </source>
</evidence>
<dbReference type="Gene3D" id="3.20.20.140">
    <property type="entry name" value="Metal-dependent hydrolases"/>
    <property type="match status" value="2"/>
</dbReference>
<keyword evidence="1" id="KW-0378">Hydrolase</keyword>
<dbReference type="Gene3D" id="2.60.120.330">
    <property type="entry name" value="B-lactam Antibiotic, Isopenicillin N Synthase, Chain"/>
    <property type="match status" value="1"/>
</dbReference>
<dbReference type="EMBL" id="CAUYUJ010001225">
    <property type="protein sequence ID" value="CAK0794874.1"/>
    <property type="molecule type" value="Genomic_DNA"/>
</dbReference>
<dbReference type="SUPFAM" id="SSF51556">
    <property type="entry name" value="Metallo-dependent hydrolases"/>
    <property type="match status" value="2"/>
</dbReference>
<dbReference type="InterPro" id="IPR018228">
    <property type="entry name" value="DNase_TatD-rel_CS"/>
</dbReference>
<dbReference type="PROSITE" id="PS51471">
    <property type="entry name" value="FE2OG_OXY"/>
    <property type="match status" value="1"/>
</dbReference>
<dbReference type="Pfam" id="PF01026">
    <property type="entry name" value="TatD_DNase"/>
    <property type="match status" value="2"/>
</dbReference>
<dbReference type="PROSITE" id="PS01091">
    <property type="entry name" value="TATD_3"/>
    <property type="match status" value="1"/>
</dbReference>
<evidence type="ECO:0000259" key="2">
    <source>
        <dbReference type="PROSITE" id="PS51471"/>
    </source>
</evidence>
<dbReference type="Pfam" id="PF03171">
    <property type="entry name" value="2OG-FeII_Oxy"/>
    <property type="match status" value="1"/>
</dbReference>
<dbReference type="InterPro" id="IPR001130">
    <property type="entry name" value="TatD-like"/>
</dbReference>
<protein>
    <recommendedName>
        <fullName evidence="2">Fe2OG dioxygenase domain-containing protein</fullName>
    </recommendedName>
</protein>